<evidence type="ECO:0000256" key="3">
    <source>
        <dbReference type="SAM" id="MobiDB-lite"/>
    </source>
</evidence>
<evidence type="ECO:0000313" key="4">
    <source>
        <dbReference type="EMBL" id="CAA2985832.1"/>
    </source>
</evidence>
<dbReference type="EMBL" id="CACTIH010003830">
    <property type="protein sequence ID" value="CAA2985832.1"/>
    <property type="molecule type" value="Genomic_DNA"/>
</dbReference>
<keyword evidence="4" id="KW-0675">Receptor</keyword>
<gene>
    <name evidence="4" type="ORF">OLEA9_A105084</name>
</gene>
<sequence length="166" mass="18144">MIVNGQMDEPVVEDVREDEEHEDDAEDSDDEDNDKKDGIAVGCGRRPIEPRAPTEEIVLVDWVFSHWTRGVILQAIDPKLGYDYVKEEVELVLKLGLLCSHSESVARPNMRQILLYLEGSAALPDISSLRFSAGGLTFAHAEGFVDSNISEGNCSSVAASLLSGGR</sequence>
<dbReference type="AlphaFoldDB" id="A0A8S0S0H6"/>
<dbReference type="InterPro" id="IPR050528">
    <property type="entry name" value="L-type_Lectin-RKs"/>
</dbReference>
<reference evidence="4 5" key="1">
    <citation type="submission" date="2019-12" db="EMBL/GenBank/DDBJ databases">
        <authorList>
            <person name="Alioto T."/>
            <person name="Alioto T."/>
            <person name="Gomez Garrido J."/>
        </authorList>
    </citation>
    <scope>NUCLEOTIDE SEQUENCE [LARGE SCALE GENOMIC DNA]</scope>
</reference>
<proteinExistence type="predicted"/>
<organism evidence="4 5">
    <name type="scientific">Olea europaea subsp. europaea</name>
    <dbReference type="NCBI Taxonomy" id="158383"/>
    <lineage>
        <taxon>Eukaryota</taxon>
        <taxon>Viridiplantae</taxon>
        <taxon>Streptophyta</taxon>
        <taxon>Embryophyta</taxon>
        <taxon>Tracheophyta</taxon>
        <taxon>Spermatophyta</taxon>
        <taxon>Magnoliopsida</taxon>
        <taxon>eudicotyledons</taxon>
        <taxon>Gunneridae</taxon>
        <taxon>Pentapetalae</taxon>
        <taxon>asterids</taxon>
        <taxon>lamiids</taxon>
        <taxon>Lamiales</taxon>
        <taxon>Oleaceae</taxon>
        <taxon>Oleeae</taxon>
        <taxon>Olea</taxon>
    </lineage>
</organism>
<protein>
    <submittedName>
        <fullName evidence="4">L-type lectin-domain containing receptor kinase -like</fullName>
    </submittedName>
</protein>
<keyword evidence="4" id="KW-0418">Kinase</keyword>
<dbReference type="Gramene" id="OE9A105084T1">
    <property type="protein sequence ID" value="OE9A105084C1"/>
    <property type="gene ID" value="OE9A105084"/>
</dbReference>
<comment type="caution">
    <text evidence="4">The sequence shown here is derived from an EMBL/GenBank/DDBJ whole genome shotgun (WGS) entry which is preliminary data.</text>
</comment>
<keyword evidence="5" id="KW-1185">Reference proteome</keyword>
<name>A0A8S0S0H6_OLEEU</name>
<evidence type="ECO:0000256" key="1">
    <source>
        <dbReference type="ARBA" id="ARBA00022741"/>
    </source>
</evidence>
<feature type="compositionally biased region" description="Acidic residues" evidence="3">
    <location>
        <begin position="10"/>
        <end position="32"/>
    </location>
</feature>
<dbReference type="SUPFAM" id="SSF56112">
    <property type="entry name" value="Protein kinase-like (PK-like)"/>
    <property type="match status" value="1"/>
</dbReference>
<dbReference type="InterPro" id="IPR011009">
    <property type="entry name" value="Kinase-like_dom_sf"/>
</dbReference>
<dbReference type="OrthoDB" id="543442at2759"/>
<keyword evidence="4" id="KW-0808">Transferase</keyword>
<evidence type="ECO:0000313" key="5">
    <source>
        <dbReference type="Proteomes" id="UP000594638"/>
    </source>
</evidence>
<keyword evidence="2" id="KW-0067">ATP-binding</keyword>
<dbReference type="PANTHER" id="PTHR27007">
    <property type="match status" value="1"/>
</dbReference>
<accession>A0A8S0S0H6</accession>
<dbReference type="Gene3D" id="1.10.510.10">
    <property type="entry name" value="Transferase(Phosphotransferase) domain 1"/>
    <property type="match status" value="1"/>
</dbReference>
<keyword evidence="1" id="KW-0547">Nucleotide-binding</keyword>
<dbReference type="GO" id="GO:0016301">
    <property type="term" value="F:kinase activity"/>
    <property type="evidence" value="ECO:0007669"/>
    <property type="project" value="UniProtKB-KW"/>
</dbReference>
<evidence type="ECO:0000256" key="2">
    <source>
        <dbReference type="ARBA" id="ARBA00022840"/>
    </source>
</evidence>
<dbReference type="GO" id="GO:0005524">
    <property type="term" value="F:ATP binding"/>
    <property type="evidence" value="ECO:0007669"/>
    <property type="project" value="UniProtKB-KW"/>
</dbReference>
<dbReference type="Proteomes" id="UP000594638">
    <property type="component" value="Unassembled WGS sequence"/>
</dbReference>
<feature type="region of interest" description="Disordered" evidence="3">
    <location>
        <begin position="1"/>
        <end position="46"/>
    </location>
</feature>